<organism evidence="3 4">
    <name type="scientific">Burkholderia gladioli</name>
    <name type="common">Pseudomonas marginata</name>
    <name type="synonym">Phytomonas marginata</name>
    <dbReference type="NCBI Taxonomy" id="28095"/>
    <lineage>
        <taxon>Bacteria</taxon>
        <taxon>Pseudomonadati</taxon>
        <taxon>Pseudomonadota</taxon>
        <taxon>Betaproteobacteria</taxon>
        <taxon>Burkholderiales</taxon>
        <taxon>Burkholderiaceae</taxon>
        <taxon>Burkholderia</taxon>
    </lineage>
</organism>
<feature type="compositionally biased region" description="Basic and acidic residues" evidence="1">
    <location>
        <begin position="118"/>
        <end position="137"/>
    </location>
</feature>
<dbReference type="Pfam" id="PF04972">
    <property type="entry name" value="BON"/>
    <property type="match status" value="1"/>
</dbReference>
<feature type="compositionally biased region" description="Basic and acidic residues" evidence="1">
    <location>
        <begin position="49"/>
        <end position="99"/>
    </location>
</feature>
<dbReference type="RefSeq" id="WP_098154258.1">
    <property type="nucleotide sequence ID" value="NZ_CADETB010000011.1"/>
</dbReference>
<dbReference type="PROSITE" id="PS50914">
    <property type="entry name" value="BON"/>
    <property type="match status" value="1"/>
</dbReference>
<feature type="compositionally biased region" description="Low complexity" evidence="1">
    <location>
        <begin position="299"/>
        <end position="310"/>
    </location>
</feature>
<gene>
    <name evidence="3" type="ORF">CRM94_32005</name>
</gene>
<protein>
    <submittedName>
        <fullName evidence="3">Transport-associated protein</fullName>
    </submittedName>
</protein>
<reference evidence="4" key="1">
    <citation type="submission" date="2017-09" db="EMBL/GenBank/DDBJ databases">
        <title>FDA dAtabase for Regulatory Grade micrObial Sequences (FDA-ARGOS): Supporting development and validation of Infectious Disease Dx tests.</title>
        <authorList>
            <person name="Minogue T."/>
            <person name="Wolcott M."/>
            <person name="Wasieloski L."/>
            <person name="Aguilar W."/>
            <person name="Moore D."/>
            <person name="Tallon L."/>
            <person name="Sadzewicz L."/>
            <person name="Ott S."/>
            <person name="Zhao X."/>
            <person name="Nagaraj S."/>
            <person name="Vavikolanu K."/>
            <person name="Aluvathingal J."/>
            <person name="Nadendla S."/>
            <person name="Sichtig H."/>
        </authorList>
    </citation>
    <scope>NUCLEOTIDE SEQUENCE [LARGE SCALE GENOMIC DNA]</scope>
    <source>
        <strain evidence="4">FDAARGOS_390</strain>
    </source>
</reference>
<sequence>MQGRHPNRSRHAREPANWQERNERAYWGSDERDLPHYDDLLLPDDERDIDFHDARDQLPGDRFDERRWRAGPREAAGRDREIPRPRERDGSDEAYREAYQEAYRQPLRPDARAGAGDEPGRRGEPSRVHGESRRPGTDARGPGNAGRGDDYRDRPDGDRLDESGGGHGAPSHARYDPRFAPPARGGQRAAPRIRGPKGYTRADERIREDVCERLAYAFDLDVSEVSVAVREACVRLEGSVPERWMKHEIEDLAASCVWVRDVDNQVRVPRDASRDELPRPLPRADALSHPAAHPGSPDPAAHPSGAIGPAGPAGPGATTGAGPDGHRH</sequence>
<dbReference type="Proteomes" id="UP000220629">
    <property type="component" value="Unassembled WGS sequence"/>
</dbReference>
<proteinExistence type="predicted"/>
<evidence type="ECO:0000256" key="1">
    <source>
        <dbReference type="SAM" id="MobiDB-lite"/>
    </source>
</evidence>
<dbReference type="InterPro" id="IPR007055">
    <property type="entry name" value="BON_dom"/>
</dbReference>
<feature type="domain" description="BON" evidence="2">
    <location>
        <begin position="202"/>
        <end position="270"/>
    </location>
</feature>
<feature type="compositionally biased region" description="Basic and acidic residues" evidence="1">
    <location>
        <begin position="269"/>
        <end position="278"/>
    </location>
</feature>
<evidence type="ECO:0000313" key="3">
    <source>
        <dbReference type="EMBL" id="PEH38953.1"/>
    </source>
</evidence>
<comment type="caution">
    <text evidence="3">The sequence shown here is derived from an EMBL/GenBank/DDBJ whole genome shotgun (WGS) entry which is preliminary data.</text>
</comment>
<name>A0A2A7S667_BURGA</name>
<accession>A0A2A7S667</accession>
<evidence type="ECO:0000259" key="2">
    <source>
        <dbReference type="PROSITE" id="PS50914"/>
    </source>
</evidence>
<evidence type="ECO:0000313" key="4">
    <source>
        <dbReference type="Proteomes" id="UP000220629"/>
    </source>
</evidence>
<feature type="compositionally biased region" description="Basic and acidic residues" evidence="1">
    <location>
        <begin position="20"/>
        <end position="39"/>
    </location>
</feature>
<feature type="compositionally biased region" description="Low complexity" evidence="1">
    <location>
        <begin position="181"/>
        <end position="193"/>
    </location>
</feature>
<feature type="compositionally biased region" description="Basic and acidic residues" evidence="1">
    <location>
        <begin position="147"/>
        <end position="164"/>
    </location>
</feature>
<feature type="region of interest" description="Disordered" evidence="1">
    <location>
        <begin position="1"/>
        <end position="201"/>
    </location>
</feature>
<feature type="compositionally biased region" description="Basic residues" evidence="1">
    <location>
        <begin position="1"/>
        <end position="11"/>
    </location>
</feature>
<dbReference type="EMBL" id="PDDY01000004">
    <property type="protein sequence ID" value="PEH38953.1"/>
    <property type="molecule type" value="Genomic_DNA"/>
</dbReference>
<dbReference type="Gene3D" id="3.30.1340.30">
    <property type="match status" value="1"/>
</dbReference>
<feature type="compositionally biased region" description="Gly residues" evidence="1">
    <location>
        <begin position="311"/>
        <end position="328"/>
    </location>
</feature>
<feature type="region of interest" description="Disordered" evidence="1">
    <location>
        <begin position="269"/>
        <end position="328"/>
    </location>
</feature>
<dbReference type="AlphaFoldDB" id="A0A2A7S667"/>